<sequence>MATQTTGHFTFADWQERPLGPAEPSGTPRLAHASVTNTFTGGIEAAATTCVYTIAYATDKTGTYTGMELLTGRLDGREGAFVVEERGTFEADGSVNCVFEVVPGTATGALAGLRGTGSFTARHGEPSVAYRFAYDLG</sequence>
<dbReference type="RefSeq" id="WP_359658141.1">
    <property type="nucleotide sequence ID" value="NZ_JBEXZO010000026.1"/>
</dbReference>
<dbReference type="Proteomes" id="UP001550378">
    <property type="component" value="Unassembled WGS sequence"/>
</dbReference>
<dbReference type="EMBL" id="JBEXZR010000048">
    <property type="protein sequence ID" value="MEU0712100.1"/>
    <property type="molecule type" value="Genomic_DNA"/>
</dbReference>
<evidence type="ECO:0000313" key="2">
    <source>
        <dbReference type="Proteomes" id="UP001550378"/>
    </source>
</evidence>
<keyword evidence="2" id="KW-1185">Reference proteome</keyword>
<name>A0ABV2WFL3_9ACTN</name>
<proteinExistence type="predicted"/>
<dbReference type="SUPFAM" id="SSF159238">
    <property type="entry name" value="SO1590-like"/>
    <property type="match status" value="1"/>
</dbReference>
<reference evidence="1 2" key="1">
    <citation type="submission" date="2024-06" db="EMBL/GenBank/DDBJ databases">
        <title>The Natural Products Discovery Center: Release of the First 8490 Sequenced Strains for Exploring Actinobacteria Biosynthetic Diversity.</title>
        <authorList>
            <person name="Kalkreuter E."/>
            <person name="Kautsar S.A."/>
            <person name="Yang D."/>
            <person name="Bader C.D."/>
            <person name="Teijaro C.N."/>
            <person name="Fluegel L."/>
            <person name="Davis C.M."/>
            <person name="Simpson J.R."/>
            <person name="Lauterbach L."/>
            <person name="Steele A.D."/>
            <person name="Gui C."/>
            <person name="Meng S."/>
            <person name="Li G."/>
            <person name="Viehrig K."/>
            <person name="Ye F."/>
            <person name="Su P."/>
            <person name="Kiefer A.F."/>
            <person name="Nichols A."/>
            <person name="Cepeda A.J."/>
            <person name="Yan W."/>
            <person name="Fan B."/>
            <person name="Jiang Y."/>
            <person name="Adhikari A."/>
            <person name="Zheng C.-J."/>
            <person name="Schuster L."/>
            <person name="Cowan T.M."/>
            <person name="Smanski M.J."/>
            <person name="Chevrette M.G."/>
            <person name="De Carvalho L.P.S."/>
            <person name="Shen B."/>
        </authorList>
    </citation>
    <scope>NUCLEOTIDE SEQUENCE [LARGE SCALE GENOMIC DNA]</scope>
    <source>
        <strain evidence="1 2">NPDC006337</strain>
    </source>
</reference>
<comment type="caution">
    <text evidence="1">The sequence shown here is derived from an EMBL/GenBank/DDBJ whole genome shotgun (WGS) entry which is preliminary data.</text>
</comment>
<dbReference type="Pfam" id="PF11528">
    <property type="entry name" value="DUF3224"/>
    <property type="match status" value="1"/>
</dbReference>
<organism evidence="1 2">
    <name type="scientific">Streptomyces lavendulocolor</name>
    <dbReference type="NCBI Taxonomy" id="67316"/>
    <lineage>
        <taxon>Bacteria</taxon>
        <taxon>Bacillati</taxon>
        <taxon>Actinomycetota</taxon>
        <taxon>Actinomycetes</taxon>
        <taxon>Kitasatosporales</taxon>
        <taxon>Streptomycetaceae</taxon>
        <taxon>Streptomyces</taxon>
    </lineage>
</organism>
<dbReference type="InterPro" id="IPR023159">
    <property type="entry name" value="SO1590-like_sf"/>
</dbReference>
<evidence type="ECO:0000313" key="1">
    <source>
        <dbReference type="EMBL" id="MEU0712100.1"/>
    </source>
</evidence>
<gene>
    <name evidence="1" type="ORF">ABZ508_32530</name>
</gene>
<protein>
    <submittedName>
        <fullName evidence="1">DUF3224 domain-containing protein</fullName>
    </submittedName>
</protein>
<dbReference type="Gene3D" id="2.40.350.10">
    <property type="entry name" value="SO1590-like"/>
    <property type="match status" value="1"/>
</dbReference>
<dbReference type="InterPro" id="IPR021607">
    <property type="entry name" value="DUF3224"/>
</dbReference>
<accession>A0ABV2WFL3</accession>